<keyword evidence="4" id="KW-0132">Cell division</keyword>
<keyword evidence="6" id="KW-0226">DNA condensation</keyword>
<feature type="domain" description="Nuclear condensin complex subunit 3 C-terminal" evidence="10">
    <location>
        <begin position="1062"/>
        <end position="1254"/>
    </location>
</feature>
<feature type="coiled-coil region" evidence="8">
    <location>
        <begin position="1029"/>
        <end position="1056"/>
    </location>
</feature>
<feature type="compositionally biased region" description="Basic and acidic residues" evidence="9">
    <location>
        <begin position="1393"/>
        <end position="1410"/>
    </location>
</feature>
<reference evidence="11" key="1">
    <citation type="submission" date="2023-10" db="EMBL/GenBank/DDBJ databases">
        <title>Genome assembly of Pristionchus species.</title>
        <authorList>
            <person name="Yoshida K."/>
            <person name="Sommer R.J."/>
        </authorList>
    </citation>
    <scope>NUCLEOTIDE SEQUENCE</scope>
    <source>
        <strain evidence="11">RS0144</strain>
    </source>
</reference>
<evidence type="ECO:0000256" key="5">
    <source>
        <dbReference type="ARBA" id="ARBA00022776"/>
    </source>
</evidence>
<protein>
    <recommendedName>
        <fullName evidence="10">Nuclear condensin complex subunit 3 C-terminal domain-containing protein</fullName>
    </recommendedName>
</protein>
<keyword evidence="3" id="KW-0158">Chromosome</keyword>
<organism evidence="11 12">
    <name type="scientific">Pristionchus entomophagus</name>
    <dbReference type="NCBI Taxonomy" id="358040"/>
    <lineage>
        <taxon>Eukaryota</taxon>
        <taxon>Metazoa</taxon>
        <taxon>Ecdysozoa</taxon>
        <taxon>Nematoda</taxon>
        <taxon>Chromadorea</taxon>
        <taxon>Rhabditida</taxon>
        <taxon>Rhabditina</taxon>
        <taxon>Diplogasteromorpha</taxon>
        <taxon>Diplogasteroidea</taxon>
        <taxon>Neodiplogasteridae</taxon>
        <taxon>Pristionchus</taxon>
    </lineage>
</organism>
<dbReference type="Proteomes" id="UP001432027">
    <property type="component" value="Unassembled WGS sequence"/>
</dbReference>
<dbReference type="InterPro" id="IPR016024">
    <property type="entry name" value="ARM-type_fold"/>
</dbReference>
<evidence type="ECO:0000256" key="3">
    <source>
        <dbReference type="ARBA" id="ARBA00022454"/>
    </source>
</evidence>
<accession>A0AAV5SAL0</accession>
<feature type="compositionally biased region" description="Basic and acidic residues" evidence="9">
    <location>
        <begin position="902"/>
        <end position="916"/>
    </location>
</feature>
<comment type="caution">
    <text evidence="11">The sequence shown here is derived from an EMBL/GenBank/DDBJ whole genome shotgun (WGS) entry which is preliminary data.</text>
</comment>
<evidence type="ECO:0000256" key="9">
    <source>
        <dbReference type="SAM" id="MobiDB-lite"/>
    </source>
</evidence>
<dbReference type="SUPFAM" id="SSF48371">
    <property type="entry name" value="ARM repeat"/>
    <property type="match status" value="1"/>
</dbReference>
<feature type="compositionally biased region" description="Basic and acidic residues" evidence="9">
    <location>
        <begin position="150"/>
        <end position="161"/>
    </location>
</feature>
<gene>
    <name evidence="11" type="ORF">PENTCL1PPCAC_1919</name>
</gene>
<keyword evidence="8" id="KW-0175">Coiled coil</keyword>
<dbReference type="InterPro" id="IPR011989">
    <property type="entry name" value="ARM-like"/>
</dbReference>
<feature type="region of interest" description="Disordered" evidence="9">
    <location>
        <begin position="880"/>
        <end position="916"/>
    </location>
</feature>
<evidence type="ECO:0000256" key="6">
    <source>
        <dbReference type="ARBA" id="ARBA00023067"/>
    </source>
</evidence>
<evidence type="ECO:0000256" key="2">
    <source>
        <dbReference type="ARBA" id="ARBA00006533"/>
    </source>
</evidence>
<sequence>RPTRSTRKRGKALEEEEEREAEKRTSSRSTRKEKEVVESEDGEKEEPKKGKRTASRSARKGKKGVETEVEEEEEEEETVKEKRPATRSTRKGRKAAEPEEEEEEGGEEAERNRRGATTRSTRKGKRAVDENEEEEEEERESPKKRARVTVAEREDKEEGTTRSRARRRIILDGEIEGEKEEEKGVKRGKGKKDLQPIETPKKKREKEAEEKKKERTAKGAEKDDDIEILDEYVNVKEEENDFDVSSDNEITVVGTKGVPAASDVNNYDKQIMAECESICRNIRNCLRSVFMTKDDRAFKNAVQTLAKTQSKAYEREDDYEETAGAYYDEIEHQLVLMMMKEDGEKKAETEGKQRVLKAIAKASVVDFEMISDDQYDSYWVRIDYLLKKFATAEDPFIRANFCFWVSSILHFSKECHQELFGKRSKEELDKEHQKKLAERKVDGEDEDRRLIDGHRLKLPERKRLYNALYTSLKHDDPPVRMAAIRGLSVIQDDPIPPNFSEAIKHSPKDLVMRQLMDVHVNVRKTAIEELRPTTDQQIEFLLNAAMQEKHENVRILAFTQLGRLKIGQFNRTQRHALLAMLNDNRLGRTIEHKLLHSWLYEMVTGENPKPIIIATEGHKKKGKRKNNDKETKDKWASASLRLLRYLDCVDYSDEILKVLRKAAPIARKESGYDKEAISRWISIVIEECEKEEMGQITMTEYKHLLDRDSFTDESRATVLTFWLHCLQFVRENSRDDGDRYDGVNQLSPSMGDLRQLIMDLLVDERERRAPRKKMMESGEIDDTHPACISTSSQLQSVVTMLLRGFKYLQHGDPDAMSEWRSLLMDLSSGNLCDVSSPMWEVIMRQLLEFHTKEAERDDLIYEVAHGMGFIFDDAVEEKTEANSPRRHSLKGAMVNGETPKTSNERKEREEKRREDRRLVLSRPDCLGMISGALKTGYFKATAESLGIVFKAEMDAYRLVCDNQLQAVCLECIGMFGLFSSEMAERYIGIVMENLTKPPPLDDEKMEEEVREEEVKKRRKKLDRIIQDDLEIQYERREKEERERKEAEMRRKRGGRNHCVGLAVAVMSDLIVAHSLSEVLKWLSSWRDNYTAIDLFGYIERLALEQDLDLVFMVANATCKLALHGKECMRYLSKTLATLQFRVLHPSSFSHSKYRACICSFFPYFGSKRKLNQFALAEVVVAMLSMLKDRSRTYKNIIDRGDNSSRAIFVVVFSFAPSSLPKPVEGDRNTTTAHGGLLRTLCNYMEECREEVKEEIPIDMEYYKAMLMSVLGLELSGQSATVLRNLLDVVFHNMEQLRGWDKGNEAKKLAVKVLNKLEGALDTVNEIMRLNKALGVTVNDTETLVPFDDEKEKKMDELRKKVREMGVDLREISPVNDNRPGRGLKTPMTKRRGGNIDRRGQLSTLKKEPARSKSYAATAAAERKEAAAAAASATANSPTTPLRASTRVRQRPAKMPTIDESSIEESDSD</sequence>
<evidence type="ECO:0000256" key="1">
    <source>
        <dbReference type="ARBA" id="ARBA00004286"/>
    </source>
</evidence>
<feature type="region of interest" description="Disordered" evidence="9">
    <location>
        <begin position="1371"/>
        <end position="1468"/>
    </location>
</feature>
<feature type="compositionally biased region" description="Acidic residues" evidence="9">
    <location>
        <begin position="67"/>
        <end position="78"/>
    </location>
</feature>
<feature type="non-terminal residue" evidence="11">
    <location>
        <position position="1"/>
    </location>
</feature>
<dbReference type="Pfam" id="PF12719">
    <property type="entry name" value="Cnd3"/>
    <property type="match status" value="1"/>
</dbReference>
<dbReference type="GO" id="GO:0051301">
    <property type="term" value="P:cell division"/>
    <property type="evidence" value="ECO:0007669"/>
    <property type="project" value="UniProtKB-KW"/>
</dbReference>
<keyword evidence="7" id="KW-0131">Cell cycle</keyword>
<comment type="similarity">
    <text evidence="2">Belongs to the CND3 (condensin subunit 3) family.</text>
</comment>
<feature type="compositionally biased region" description="Acidic residues" evidence="9">
    <location>
        <begin position="98"/>
        <end position="107"/>
    </location>
</feature>
<feature type="compositionally biased region" description="Basic residues" evidence="9">
    <location>
        <begin position="49"/>
        <end position="62"/>
    </location>
</feature>
<feature type="compositionally biased region" description="Basic residues" evidence="9">
    <location>
        <begin position="114"/>
        <end position="125"/>
    </location>
</feature>
<name>A0AAV5SAL0_9BILA</name>
<dbReference type="GO" id="GO:0000793">
    <property type="term" value="C:condensed chromosome"/>
    <property type="evidence" value="ECO:0007669"/>
    <property type="project" value="TreeGrafter"/>
</dbReference>
<feature type="region of interest" description="Disordered" evidence="9">
    <location>
        <begin position="1"/>
        <end position="223"/>
    </location>
</feature>
<feature type="compositionally biased region" description="Basic and acidic residues" evidence="9">
    <location>
        <begin position="205"/>
        <end position="221"/>
    </location>
</feature>
<evidence type="ECO:0000256" key="8">
    <source>
        <dbReference type="SAM" id="Coils"/>
    </source>
</evidence>
<evidence type="ECO:0000313" key="12">
    <source>
        <dbReference type="Proteomes" id="UP001432027"/>
    </source>
</evidence>
<dbReference type="InterPro" id="IPR027165">
    <property type="entry name" value="CND3"/>
</dbReference>
<evidence type="ECO:0000313" key="11">
    <source>
        <dbReference type="EMBL" id="GMS79744.1"/>
    </source>
</evidence>
<feature type="compositionally biased region" description="Basic residues" evidence="9">
    <location>
        <begin position="1"/>
        <end position="10"/>
    </location>
</feature>
<dbReference type="GO" id="GO:0007076">
    <property type="term" value="P:mitotic chromosome condensation"/>
    <property type="evidence" value="ECO:0007669"/>
    <property type="project" value="InterPro"/>
</dbReference>
<evidence type="ECO:0000256" key="7">
    <source>
        <dbReference type="ARBA" id="ARBA00023306"/>
    </source>
</evidence>
<feature type="compositionally biased region" description="Acidic residues" evidence="9">
    <location>
        <begin position="130"/>
        <end position="139"/>
    </location>
</feature>
<evidence type="ECO:0000256" key="4">
    <source>
        <dbReference type="ARBA" id="ARBA00022618"/>
    </source>
</evidence>
<keyword evidence="12" id="KW-1185">Reference proteome</keyword>
<dbReference type="EMBL" id="BTSX01000001">
    <property type="protein sequence ID" value="GMS79744.1"/>
    <property type="molecule type" value="Genomic_DNA"/>
</dbReference>
<comment type="subcellular location">
    <subcellularLocation>
        <location evidence="1">Chromosome</location>
    </subcellularLocation>
</comment>
<dbReference type="PANTHER" id="PTHR14418:SF5">
    <property type="entry name" value="CONDENSIN COMPLEX SUBUNIT 3"/>
    <property type="match status" value="1"/>
</dbReference>
<proteinExistence type="inferred from homology"/>
<dbReference type="InterPro" id="IPR025977">
    <property type="entry name" value="Cnd3_C"/>
</dbReference>
<dbReference type="GO" id="GO:0000796">
    <property type="term" value="C:condensin complex"/>
    <property type="evidence" value="ECO:0007669"/>
    <property type="project" value="InterPro"/>
</dbReference>
<keyword evidence="5" id="KW-0498">Mitosis</keyword>
<dbReference type="PANTHER" id="PTHR14418">
    <property type="entry name" value="CONDENSIN COMPLEX SUBUNIT 3-RELATED"/>
    <property type="match status" value="1"/>
</dbReference>
<dbReference type="Gene3D" id="1.25.10.10">
    <property type="entry name" value="Leucine-rich Repeat Variant"/>
    <property type="match status" value="1"/>
</dbReference>
<feature type="compositionally biased region" description="Basic and acidic residues" evidence="9">
    <location>
        <begin position="20"/>
        <end position="37"/>
    </location>
</feature>
<evidence type="ECO:0000259" key="10">
    <source>
        <dbReference type="Pfam" id="PF12719"/>
    </source>
</evidence>
<feature type="compositionally biased region" description="Basic and acidic residues" evidence="9">
    <location>
        <begin position="180"/>
        <end position="195"/>
    </location>
</feature>